<comment type="caution">
    <text evidence="1">The sequence shown here is derived from an EMBL/GenBank/DDBJ whole genome shotgun (WGS) entry which is preliminary data.</text>
</comment>
<sequence length="69" mass="7858">MKAARRSVTSLRESGLLSESYLPCNLIRASDIRYECRRRPSPTTREKEKAIIDEGGEEISDEFEGIRIA</sequence>
<dbReference type="EMBL" id="BTGU01000348">
    <property type="protein sequence ID" value="GMN66635.1"/>
    <property type="molecule type" value="Genomic_DNA"/>
</dbReference>
<gene>
    <name evidence="1" type="ORF">TIFTF001_035703</name>
</gene>
<protein>
    <submittedName>
        <fullName evidence="1">Uncharacterized protein</fullName>
    </submittedName>
</protein>
<proteinExistence type="predicted"/>
<evidence type="ECO:0000313" key="2">
    <source>
        <dbReference type="Proteomes" id="UP001187192"/>
    </source>
</evidence>
<name>A0AA88JAC9_FICCA</name>
<dbReference type="Gramene" id="FCD_00001424-RA">
    <property type="protein sequence ID" value="FCD_00001424-RA:cds"/>
    <property type="gene ID" value="FCD_00001424"/>
</dbReference>
<organism evidence="1 2">
    <name type="scientific">Ficus carica</name>
    <name type="common">Common fig</name>
    <dbReference type="NCBI Taxonomy" id="3494"/>
    <lineage>
        <taxon>Eukaryota</taxon>
        <taxon>Viridiplantae</taxon>
        <taxon>Streptophyta</taxon>
        <taxon>Embryophyta</taxon>
        <taxon>Tracheophyta</taxon>
        <taxon>Spermatophyta</taxon>
        <taxon>Magnoliopsida</taxon>
        <taxon>eudicotyledons</taxon>
        <taxon>Gunneridae</taxon>
        <taxon>Pentapetalae</taxon>
        <taxon>rosids</taxon>
        <taxon>fabids</taxon>
        <taxon>Rosales</taxon>
        <taxon>Moraceae</taxon>
        <taxon>Ficeae</taxon>
        <taxon>Ficus</taxon>
    </lineage>
</organism>
<evidence type="ECO:0000313" key="1">
    <source>
        <dbReference type="EMBL" id="GMN66635.1"/>
    </source>
</evidence>
<accession>A0AA88JAC9</accession>
<reference evidence="1" key="1">
    <citation type="submission" date="2023-07" db="EMBL/GenBank/DDBJ databases">
        <title>draft genome sequence of fig (Ficus carica).</title>
        <authorList>
            <person name="Takahashi T."/>
            <person name="Nishimura K."/>
        </authorList>
    </citation>
    <scope>NUCLEOTIDE SEQUENCE</scope>
</reference>
<keyword evidence="2" id="KW-1185">Reference proteome</keyword>
<dbReference type="Proteomes" id="UP001187192">
    <property type="component" value="Unassembled WGS sequence"/>
</dbReference>
<dbReference type="AlphaFoldDB" id="A0AA88JAC9"/>